<evidence type="ECO:0000256" key="4">
    <source>
        <dbReference type="ARBA" id="ARBA00022679"/>
    </source>
</evidence>
<keyword evidence="4 8" id="KW-0808">Transferase</keyword>
<dbReference type="PANTHER" id="PTHR30606:SF9">
    <property type="entry name" value="LIPID A BIOSYNTHESIS LAUROYLTRANSFERASE"/>
    <property type="match status" value="1"/>
</dbReference>
<dbReference type="EMBL" id="POQS01000001">
    <property type="protein sequence ID" value="PND35648.1"/>
    <property type="molecule type" value="Genomic_DNA"/>
</dbReference>
<keyword evidence="7" id="KW-1133">Transmembrane helix</keyword>
<feature type="transmembrane region" description="Helical" evidence="7">
    <location>
        <begin position="30"/>
        <end position="48"/>
    </location>
</feature>
<dbReference type="RefSeq" id="WP_102771579.1">
    <property type="nucleotide sequence ID" value="NZ_POQS01000001.1"/>
</dbReference>
<gene>
    <name evidence="8" type="ORF">C1I89_04605</name>
</gene>
<evidence type="ECO:0000256" key="1">
    <source>
        <dbReference type="ARBA" id="ARBA00004533"/>
    </source>
</evidence>
<comment type="subcellular location">
    <subcellularLocation>
        <location evidence="1">Cell inner membrane</location>
    </subcellularLocation>
</comment>
<evidence type="ECO:0000256" key="2">
    <source>
        <dbReference type="ARBA" id="ARBA00022475"/>
    </source>
</evidence>
<dbReference type="Proteomes" id="UP000235994">
    <property type="component" value="Unassembled WGS sequence"/>
</dbReference>
<protein>
    <submittedName>
        <fullName evidence="8">Glycosyl transferase</fullName>
    </submittedName>
</protein>
<dbReference type="Pfam" id="PF03279">
    <property type="entry name" value="Lip_A_acyltrans"/>
    <property type="match status" value="1"/>
</dbReference>
<dbReference type="CDD" id="cd07984">
    <property type="entry name" value="LPLAT_LABLAT-like"/>
    <property type="match status" value="1"/>
</dbReference>
<organism evidence="8 9">
    <name type="scientific">Achromobacter pulmonis</name>
    <dbReference type="NCBI Taxonomy" id="1389932"/>
    <lineage>
        <taxon>Bacteria</taxon>
        <taxon>Pseudomonadati</taxon>
        <taxon>Pseudomonadota</taxon>
        <taxon>Betaproteobacteria</taxon>
        <taxon>Burkholderiales</taxon>
        <taxon>Alcaligenaceae</taxon>
        <taxon>Achromobacter</taxon>
    </lineage>
</organism>
<evidence type="ECO:0000256" key="7">
    <source>
        <dbReference type="SAM" id="Phobius"/>
    </source>
</evidence>
<evidence type="ECO:0000313" key="9">
    <source>
        <dbReference type="Proteomes" id="UP000235994"/>
    </source>
</evidence>
<dbReference type="InterPro" id="IPR004960">
    <property type="entry name" value="LipA_acyltrans"/>
</dbReference>
<accession>A0A2N8KQB6</accession>
<dbReference type="GO" id="GO:0005886">
    <property type="term" value="C:plasma membrane"/>
    <property type="evidence" value="ECO:0007669"/>
    <property type="project" value="UniProtKB-SubCell"/>
</dbReference>
<evidence type="ECO:0000256" key="6">
    <source>
        <dbReference type="ARBA" id="ARBA00023315"/>
    </source>
</evidence>
<keyword evidence="5 7" id="KW-0472">Membrane</keyword>
<evidence type="ECO:0000256" key="5">
    <source>
        <dbReference type="ARBA" id="ARBA00023136"/>
    </source>
</evidence>
<keyword evidence="9" id="KW-1185">Reference proteome</keyword>
<dbReference type="GO" id="GO:0016746">
    <property type="term" value="F:acyltransferase activity"/>
    <property type="evidence" value="ECO:0007669"/>
    <property type="project" value="UniProtKB-KW"/>
</dbReference>
<keyword evidence="3" id="KW-0997">Cell inner membrane</keyword>
<comment type="caution">
    <text evidence="8">The sequence shown here is derived from an EMBL/GenBank/DDBJ whole genome shotgun (WGS) entry which is preliminary data.</text>
</comment>
<sequence>MSAADGHWAEQPERGSLALMRLTVWAARRLGRRAIAPVVWLVVLYFYVSGARARRAIAAYQRRLRQAGGLAAPLPRTLPVYRQYLAFAHAILDKFDAWRGRITPASLDIADPDGLHAQMGRGRGQILVGSHLGNIEICRALAQQAGTLKLNVLVHDKHAARFNRLLGEAGGGLRMIQVSELDAGVMLDLAERLERGEWLAIAGDRVPLRGDRTTPVQFLGDTALLPQGPWLLAGLLGCPVNLLFCTRHGARYRVSLERLRERVQWTRATRPARIAELAQGYADRLAAHCRQAPLQWFNFYPFWKDDA</sequence>
<evidence type="ECO:0000256" key="3">
    <source>
        <dbReference type="ARBA" id="ARBA00022519"/>
    </source>
</evidence>
<dbReference type="GO" id="GO:0009247">
    <property type="term" value="P:glycolipid biosynthetic process"/>
    <property type="evidence" value="ECO:0007669"/>
    <property type="project" value="UniProtKB-ARBA"/>
</dbReference>
<keyword evidence="6" id="KW-0012">Acyltransferase</keyword>
<reference evidence="8 9" key="1">
    <citation type="submission" date="2018-01" db="EMBL/GenBank/DDBJ databases">
        <title>The draft genome of an aniline degradation strain ANB-1.</title>
        <authorList>
            <person name="Zhang L."/>
            <person name="Jiang J."/>
        </authorList>
    </citation>
    <scope>NUCLEOTIDE SEQUENCE [LARGE SCALE GENOMIC DNA]</scope>
    <source>
        <strain evidence="8 9">ANB-1</strain>
    </source>
</reference>
<dbReference type="PANTHER" id="PTHR30606">
    <property type="entry name" value="LIPID A BIOSYNTHESIS LAUROYL ACYLTRANSFERASE"/>
    <property type="match status" value="1"/>
</dbReference>
<dbReference type="InterPro" id="IPR014548">
    <property type="entry name" value="Ac_Trasf"/>
</dbReference>
<evidence type="ECO:0000313" key="8">
    <source>
        <dbReference type="EMBL" id="PND35648.1"/>
    </source>
</evidence>
<name>A0A2N8KQB6_9BURK</name>
<keyword evidence="2" id="KW-1003">Cell membrane</keyword>
<proteinExistence type="predicted"/>
<dbReference type="AlphaFoldDB" id="A0A2N8KQB6"/>
<dbReference type="PIRSF" id="PIRSF028561">
    <property type="entry name" value="Ac_Trasf"/>
    <property type="match status" value="1"/>
</dbReference>
<keyword evidence="7" id="KW-0812">Transmembrane</keyword>